<dbReference type="SUPFAM" id="SSF55298">
    <property type="entry name" value="YjgF-like"/>
    <property type="match status" value="1"/>
</dbReference>
<protein>
    <submittedName>
        <fullName evidence="2">RidA family protein</fullName>
    </submittedName>
</protein>
<reference evidence="2 3" key="1">
    <citation type="submission" date="2019-12" db="EMBL/GenBank/DDBJ databases">
        <title>Sporaefaciens musculi gen. nov., sp. nov., a novel bacterium isolated from the caecum of an obese mouse.</title>
        <authorList>
            <person name="Rasmussen T.S."/>
            <person name="Streidl T."/>
            <person name="Hitch T.C.A."/>
            <person name="Wortmann E."/>
            <person name="Deptula P."/>
            <person name="Hansen M."/>
            <person name="Nielsen D.S."/>
            <person name="Clavel T."/>
            <person name="Vogensen F.K."/>
        </authorList>
    </citation>
    <scope>NUCLEOTIDE SEQUENCE [LARGE SCALE GENOMIC DNA]</scope>
    <source>
        <strain evidence="2 3">WCA-9-b2</strain>
    </source>
</reference>
<dbReference type="EMBL" id="WUQX01000001">
    <property type="protein sequence ID" value="MXP78042.1"/>
    <property type="molecule type" value="Genomic_DNA"/>
</dbReference>
<accession>A0A7X3SL05</accession>
<proteinExistence type="predicted"/>
<organism evidence="2 3">
    <name type="scientific">Sporofaciens musculi</name>
    <dbReference type="NCBI Taxonomy" id="2681861"/>
    <lineage>
        <taxon>Bacteria</taxon>
        <taxon>Bacillati</taxon>
        <taxon>Bacillota</taxon>
        <taxon>Clostridia</taxon>
        <taxon>Lachnospirales</taxon>
        <taxon>Lachnospiraceae</taxon>
        <taxon>Sporofaciens</taxon>
    </lineage>
</organism>
<evidence type="ECO:0000313" key="2">
    <source>
        <dbReference type="EMBL" id="MXP78042.1"/>
    </source>
</evidence>
<dbReference type="InterPro" id="IPR035959">
    <property type="entry name" value="RutC-like_sf"/>
</dbReference>
<dbReference type="InterPro" id="IPR013813">
    <property type="entry name" value="Endoribo_LPSP/chorism_mut-like"/>
</dbReference>
<gene>
    <name evidence="2" type="ORF">GN277_22610</name>
</gene>
<dbReference type="PANTHER" id="PTHR43760">
    <property type="entry name" value="ENDORIBONUCLEASE-RELATED"/>
    <property type="match status" value="1"/>
</dbReference>
<dbReference type="Gene3D" id="3.30.1330.40">
    <property type="entry name" value="RutC-like"/>
    <property type="match status" value="1"/>
</dbReference>
<dbReference type="CDD" id="cd02199">
    <property type="entry name" value="YjgF_YER057c_UK114_like_1"/>
    <property type="match status" value="1"/>
</dbReference>
<keyword evidence="3" id="KW-1185">Reference proteome</keyword>
<comment type="caution">
    <text evidence="2">The sequence shown here is derived from an EMBL/GenBank/DDBJ whole genome shotgun (WGS) entry which is preliminary data.</text>
</comment>
<evidence type="ECO:0000259" key="1">
    <source>
        <dbReference type="Pfam" id="PF14588"/>
    </source>
</evidence>
<evidence type="ECO:0000313" key="3">
    <source>
        <dbReference type="Proteomes" id="UP000460412"/>
    </source>
</evidence>
<dbReference type="AlphaFoldDB" id="A0A7X3SL05"/>
<name>A0A7X3SL05_9FIRM</name>
<dbReference type="Pfam" id="PF14588">
    <property type="entry name" value="YjgF_endoribonc"/>
    <property type="match status" value="1"/>
</dbReference>
<dbReference type="PANTHER" id="PTHR43760:SF1">
    <property type="entry name" value="ENDORIBONUCLEASE L-PSP_CHORISMATE MUTASE-LIKE DOMAIN-CONTAINING PROTEIN"/>
    <property type="match status" value="1"/>
</dbReference>
<dbReference type="RefSeq" id="WP_159754070.1">
    <property type="nucleotide sequence ID" value="NZ_CASSPE010000055.1"/>
</dbReference>
<feature type="domain" description="Endoribonuclease L-PSP/chorismate mutase-like" evidence="1">
    <location>
        <begin position="5"/>
        <end position="142"/>
    </location>
</feature>
<sequence length="153" mass="16370">MRVEKKLQEMGLKLPDIAEPAGVYVLARRVGNLLYLAGQTAHINGVVQVSGVVGKDLTVEEGQEGARLSALNILSVLKAELGDLDKVRQFVQMIAYVRCTDEFGSYTGVADGASMLLRELYGEAGLAARMTIGTNELPGGSVTEIMTVVEVED</sequence>
<dbReference type="Proteomes" id="UP000460412">
    <property type="component" value="Unassembled WGS sequence"/>
</dbReference>